<feature type="non-terminal residue" evidence="2">
    <location>
        <position position="261"/>
    </location>
</feature>
<dbReference type="AlphaFoldDB" id="X0WY96"/>
<evidence type="ECO:0000313" key="2">
    <source>
        <dbReference type="EMBL" id="GAG28182.1"/>
    </source>
</evidence>
<dbReference type="Gene3D" id="3.40.50.2000">
    <property type="entry name" value="Glycogen Phosphorylase B"/>
    <property type="match status" value="2"/>
</dbReference>
<dbReference type="Pfam" id="PF00534">
    <property type="entry name" value="Glycos_transf_1"/>
    <property type="match status" value="1"/>
</dbReference>
<organism evidence="2">
    <name type="scientific">marine sediment metagenome</name>
    <dbReference type="NCBI Taxonomy" id="412755"/>
    <lineage>
        <taxon>unclassified sequences</taxon>
        <taxon>metagenomes</taxon>
        <taxon>ecological metagenomes</taxon>
    </lineage>
</organism>
<gene>
    <name evidence="2" type="ORF">S01H1_48606</name>
</gene>
<name>X0WY96_9ZZZZ</name>
<proteinExistence type="predicted"/>
<reference evidence="2" key="1">
    <citation type="journal article" date="2014" name="Front. Microbiol.">
        <title>High frequency of phylogenetically diverse reductive dehalogenase-homologous genes in deep subseafloor sedimentary metagenomes.</title>
        <authorList>
            <person name="Kawai M."/>
            <person name="Futagami T."/>
            <person name="Toyoda A."/>
            <person name="Takaki Y."/>
            <person name="Nishi S."/>
            <person name="Hori S."/>
            <person name="Arai W."/>
            <person name="Tsubouchi T."/>
            <person name="Morono Y."/>
            <person name="Uchiyama I."/>
            <person name="Ito T."/>
            <person name="Fujiyama A."/>
            <person name="Inagaki F."/>
            <person name="Takami H."/>
        </authorList>
    </citation>
    <scope>NUCLEOTIDE SEQUENCE</scope>
    <source>
        <strain evidence="2">Expedition CK06-06</strain>
    </source>
</reference>
<dbReference type="EMBL" id="BARS01031218">
    <property type="protein sequence ID" value="GAG28182.1"/>
    <property type="molecule type" value="Genomic_DNA"/>
</dbReference>
<comment type="caution">
    <text evidence="2">The sequence shown here is derived from an EMBL/GenBank/DDBJ whole genome shotgun (WGS) entry which is preliminary data.</text>
</comment>
<protein>
    <recommendedName>
        <fullName evidence="1">Glycosyl transferase family 1 domain-containing protein</fullName>
    </recommendedName>
</protein>
<feature type="domain" description="Glycosyl transferase family 1" evidence="1">
    <location>
        <begin position="117"/>
        <end position="259"/>
    </location>
</feature>
<sequence length="261" mass="30476">NFDYIHVHDLIWAYTGYKIAKKVNAKLILDLHENMPAAIQSNYSSELLLKNLFIKLIYNLVLGIKRWKKYELDSVKKADKVVVVVEEALERFPEKYKSKFIIVSNTEEPNNWTPKSRKRVNGEFIVLYIGGVYYHRGVDTLVNSYKYLVKEYPFIRLKIIGLKNDSYSNYLHELVIENNLQDYVKLINWVPFDKVEENIISSDLCAVPHNNIEHTQTTMPHKLFQYMAMSKPVLVSDVKPLKRIVEETKSGFIFKAGNVID</sequence>
<dbReference type="InterPro" id="IPR001296">
    <property type="entry name" value="Glyco_trans_1"/>
</dbReference>
<dbReference type="SUPFAM" id="SSF53756">
    <property type="entry name" value="UDP-Glycosyltransferase/glycogen phosphorylase"/>
    <property type="match status" value="1"/>
</dbReference>
<dbReference type="GO" id="GO:0016757">
    <property type="term" value="F:glycosyltransferase activity"/>
    <property type="evidence" value="ECO:0007669"/>
    <property type="project" value="InterPro"/>
</dbReference>
<accession>X0WY96</accession>
<dbReference type="PANTHER" id="PTHR12526">
    <property type="entry name" value="GLYCOSYLTRANSFERASE"/>
    <property type="match status" value="1"/>
</dbReference>
<evidence type="ECO:0000259" key="1">
    <source>
        <dbReference type="Pfam" id="PF00534"/>
    </source>
</evidence>
<feature type="non-terminal residue" evidence="2">
    <location>
        <position position="1"/>
    </location>
</feature>